<dbReference type="PANTHER" id="PTHR34388:SF1">
    <property type="entry name" value="DNA POLYMERASE III SUBUNIT DELTA"/>
    <property type="match status" value="1"/>
</dbReference>
<accession>A0A3L8PMI6</accession>
<dbReference type="Proteomes" id="UP000282515">
    <property type="component" value="Unassembled WGS sequence"/>
</dbReference>
<evidence type="ECO:0000256" key="2">
    <source>
        <dbReference type="ARBA" id="ARBA00022679"/>
    </source>
</evidence>
<dbReference type="RefSeq" id="WP_121793612.1">
    <property type="nucleotide sequence ID" value="NZ_RDBF01000003.1"/>
</dbReference>
<dbReference type="EC" id="2.7.7.7" evidence="1"/>
<dbReference type="GO" id="GO:0003887">
    <property type="term" value="F:DNA-directed DNA polymerase activity"/>
    <property type="evidence" value="ECO:0007669"/>
    <property type="project" value="UniProtKB-KW"/>
</dbReference>
<evidence type="ECO:0000256" key="1">
    <source>
        <dbReference type="ARBA" id="ARBA00012417"/>
    </source>
</evidence>
<feature type="domain" description="DNA polymerase III delta subunit-like C-terminal" evidence="8">
    <location>
        <begin position="202"/>
        <end position="316"/>
    </location>
</feature>
<dbReference type="Pfam" id="PF21694">
    <property type="entry name" value="DNA_pol3_delta_C"/>
    <property type="match status" value="1"/>
</dbReference>
<evidence type="ECO:0000313" key="9">
    <source>
        <dbReference type="EMBL" id="RLV56607.1"/>
    </source>
</evidence>
<evidence type="ECO:0000256" key="7">
    <source>
        <dbReference type="ARBA" id="ARBA00049244"/>
    </source>
</evidence>
<dbReference type="NCBIfam" id="TIGR01128">
    <property type="entry name" value="holA"/>
    <property type="match status" value="1"/>
</dbReference>
<evidence type="ECO:0000256" key="6">
    <source>
        <dbReference type="ARBA" id="ARBA00034754"/>
    </source>
</evidence>
<dbReference type="AlphaFoldDB" id="A0A3L8PMI6"/>
<dbReference type="InterPro" id="IPR048466">
    <property type="entry name" value="DNA_pol3_delta-like_C"/>
</dbReference>
<keyword evidence="2 9" id="KW-0808">Transferase</keyword>
<keyword evidence="3 9" id="KW-0548">Nucleotidyltransferase</keyword>
<evidence type="ECO:0000313" key="10">
    <source>
        <dbReference type="Proteomes" id="UP000282515"/>
    </source>
</evidence>
<name>A0A3L8PMI6_9ACTN</name>
<dbReference type="GO" id="GO:0009360">
    <property type="term" value="C:DNA polymerase III complex"/>
    <property type="evidence" value="ECO:0007669"/>
    <property type="project" value="TreeGrafter"/>
</dbReference>
<dbReference type="InterPro" id="IPR005790">
    <property type="entry name" value="DNA_polIII_delta"/>
</dbReference>
<sequence>MATAFGKILLITGNAEFLAERTRVRAVRAVREEQADVELTEAVGGGVAAGELAALTSPSLFSASTALVLTELENLPEAAAVELLAYAGEPQPDVAVILVHGGGNKGKGVLDKLRKAAAVHEIKVQPPKYERDYIAWVRTEARDLGRSMDEQAAGLLVTSVGQDLRALAGALDQLTVTTEPGAPITGAIVRQYFGGRAEVRGYEIADAAIAGQLANALERARWAETARVAPVLITSAFAAGLRQLASLASAPGGLRDQDLAAQVGAPPFKIRALRQQLRSWDSEGLRRAMDAVADADVEVKGGGSEPGYAIERMILRVAAARQRA</sequence>
<dbReference type="InterPro" id="IPR008921">
    <property type="entry name" value="DNA_pol3_clamp-load_cplx_C"/>
</dbReference>
<dbReference type="EMBL" id="RDBF01000003">
    <property type="protein sequence ID" value="RLV56607.1"/>
    <property type="molecule type" value="Genomic_DNA"/>
</dbReference>
<protein>
    <recommendedName>
        <fullName evidence="1">DNA-directed DNA polymerase</fullName>
        <ecNumber evidence="1">2.7.7.7</ecNumber>
    </recommendedName>
</protein>
<keyword evidence="10" id="KW-1185">Reference proteome</keyword>
<evidence type="ECO:0000259" key="8">
    <source>
        <dbReference type="Pfam" id="PF21694"/>
    </source>
</evidence>
<dbReference type="OrthoDB" id="8478864at2"/>
<organism evidence="9 10">
    <name type="scientific">Aeromicrobium phragmitis</name>
    <dbReference type="NCBI Taxonomy" id="2478914"/>
    <lineage>
        <taxon>Bacteria</taxon>
        <taxon>Bacillati</taxon>
        <taxon>Actinomycetota</taxon>
        <taxon>Actinomycetes</taxon>
        <taxon>Propionibacteriales</taxon>
        <taxon>Nocardioidaceae</taxon>
        <taxon>Aeromicrobium</taxon>
    </lineage>
</organism>
<dbReference type="Gene3D" id="1.10.8.60">
    <property type="match status" value="1"/>
</dbReference>
<comment type="caution">
    <text evidence="9">The sequence shown here is derived from an EMBL/GenBank/DDBJ whole genome shotgun (WGS) entry which is preliminary data.</text>
</comment>
<gene>
    <name evidence="9" type="primary">holA</name>
    <name evidence="9" type="ORF">D9V41_05925</name>
</gene>
<keyword evidence="5" id="KW-0239">DNA-directed DNA polymerase</keyword>
<reference evidence="9 10" key="1">
    <citation type="submission" date="2018-10" db="EMBL/GenBank/DDBJ databases">
        <title>Aeromicrobium sp. 9W16Y-2 whole genome shotgun sequence.</title>
        <authorList>
            <person name="Li F."/>
        </authorList>
    </citation>
    <scope>NUCLEOTIDE SEQUENCE [LARGE SCALE GENOMIC DNA]</scope>
    <source>
        <strain evidence="9 10">9W16Y-2</strain>
    </source>
</reference>
<evidence type="ECO:0000256" key="4">
    <source>
        <dbReference type="ARBA" id="ARBA00022705"/>
    </source>
</evidence>
<dbReference type="Gene3D" id="3.40.50.300">
    <property type="entry name" value="P-loop containing nucleotide triphosphate hydrolases"/>
    <property type="match status" value="1"/>
</dbReference>
<dbReference type="SUPFAM" id="SSF48019">
    <property type="entry name" value="post-AAA+ oligomerization domain-like"/>
    <property type="match status" value="1"/>
</dbReference>
<comment type="similarity">
    <text evidence="6">Belongs to the DNA polymerase HolA subunit family.</text>
</comment>
<proteinExistence type="inferred from homology"/>
<comment type="catalytic activity">
    <reaction evidence="7">
        <text>DNA(n) + a 2'-deoxyribonucleoside 5'-triphosphate = DNA(n+1) + diphosphate</text>
        <dbReference type="Rhea" id="RHEA:22508"/>
        <dbReference type="Rhea" id="RHEA-COMP:17339"/>
        <dbReference type="Rhea" id="RHEA-COMP:17340"/>
        <dbReference type="ChEBI" id="CHEBI:33019"/>
        <dbReference type="ChEBI" id="CHEBI:61560"/>
        <dbReference type="ChEBI" id="CHEBI:173112"/>
        <dbReference type="EC" id="2.7.7.7"/>
    </reaction>
</comment>
<evidence type="ECO:0000256" key="5">
    <source>
        <dbReference type="ARBA" id="ARBA00022932"/>
    </source>
</evidence>
<dbReference type="Gene3D" id="1.20.272.10">
    <property type="match status" value="1"/>
</dbReference>
<dbReference type="GO" id="GO:0006261">
    <property type="term" value="P:DNA-templated DNA replication"/>
    <property type="evidence" value="ECO:0007669"/>
    <property type="project" value="TreeGrafter"/>
</dbReference>
<evidence type="ECO:0000256" key="3">
    <source>
        <dbReference type="ARBA" id="ARBA00022695"/>
    </source>
</evidence>
<dbReference type="InterPro" id="IPR027417">
    <property type="entry name" value="P-loop_NTPase"/>
</dbReference>
<dbReference type="PANTHER" id="PTHR34388">
    <property type="entry name" value="DNA POLYMERASE III SUBUNIT DELTA"/>
    <property type="match status" value="1"/>
</dbReference>
<dbReference type="SUPFAM" id="SSF52540">
    <property type="entry name" value="P-loop containing nucleoside triphosphate hydrolases"/>
    <property type="match status" value="1"/>
</dbReference>
<keyword evidence="4" id="KW-0235">DNA replication</keyword>
<dbReference type="GO" id="GO:0003677">
    <property type="term" value="F:DNA binding"/>
    <property type="evidence" value="ECO:0007669"/>
    <property type="project" value="InterPro"/>
</dbReference>